<dbReference type="Pfam" id="PF00440">
    <property type="entry name" value="TetR_N"/>
    <property type="match status" value="1"/>
</dbReference>
<dbReference type="SUPFAM" id="SSF46689">
    <property type="entry name" value="Homeodomain-like"/>
    <property type="match status" value="1"/>
</dbReference>
<evidence type="ECO:0000256" key="3">
    <source>
        <dbReference type="ARBA" id="ARBA00023163"/>
    </source>
</evidence>
<feature type="domain" description="HTH tetR-type" evidence="5">
    <location>
        <begin position="14"/>
        <end position="74"/>
    </location>
</feature>
<accession>A0A2W4LF60</accession>
<dbReference type="STRING" id="1111738.GCA_000427905_00513"/>
<evidence type="ECO:0000256" key="2">
    <source>
        <dbReference type="ARBA" id="ARBA00023125"/>
    </source>
</evidence>
<dbReference type="InterPro" id="IPR023772">
    <property type="entry name" value="DNA-bd_HTH_TetR-type_CS"/>
</dbReference>
<dbReference type="EMBL" id="QGUI01000140">
    <property type="protein sequence ID" value="PZM99699.1"/>
    <property type="molecule type" value="Genomic_DNA"/>
</dbReference>
<sequence length="211" mass="23549">MSSQEGKRKRMPRAEREQQMIAVAVEVFAEHGFLAASMDDIAARVGVSKPMLYEYFDSKEGLLVAALRHARTELHRTVEQALADASSAEDALRQGLLAYFTFMAQRRQAWSLLRQELGALGPAAAEEVETIRRQQTQLHMRYLRHYAPYTTEDEIEVAAEIIVGGCERLAAWCDRHHGVSPERATQYAWNVIWGGLSALGAGDTDSDGDRA</sequence>
<gene>
    <name evidence="6" type="ORF">DIU77_05200</name>
</gene>
<evidence type="ECO:0000256" key="4">
    <source>
        <dbReference type="PROSITE-ProRule" id="PRU00335"/>
    </source>
</evidence>
<dbReference type="PROSITE" id="PS01081">
    <property type="entry name" value="HTH_TETR_1"/>
    <property type="match status" value="1"/>
</dbReference>
<dbReference type="FunFam" id="1.10.10.60:FF:000141">
    <property type="entry name" value="TetR family transcriptional regulator"/>
    <property type="match status" value="1"/>
</dbReference>
<keyword evidence="3" id="KW-0804">Transcription</keyword>
<dbReference type="PRINTS" id="PR00455">
    <property type="entry name" value="HTHTETR"/>
</dbReference>
<dbReference type="AlphaFoldDB" id="A0A2W4LF60"/>
<comment type="caution">
    <text evidence="6">The sequence shown here is derived from an EMBL/GenBank/DDBJ whole genome shotgun (WGS) entry which is preliminary data.</text>
</comment>
<reference evidence="6" key="1">
    <citation type="submission" date="2018-05" db="EMBL/GenBank/DDBJ databases">
        <authorList>
            <person name="Lanie J.A."/>
            <person name="Ng W.-L."/>
            <person name="Kazmierczak K.M."/>
            <person name="Andrzejewski T.M."/>
            <person name="Davidsen T.M."/>
            <person name="Wayne K.J."/>
            <person name="Tettelin H."/>
            <person name="Glass J.I."/>
            <person name="Rusch D."/>
            <person name="Podicherti R."/>
            <person name="Tsui H.-C.T."/>
            <person name="Winkler M.E."/>
        </authorList>
    </citation>
    <scope>NUCLEOTIDE SEQUENCE</scope>
    <source>
        <strain evidence="6">ZC4RG45</strain>
    </source>
</reference>
<dbReference type="GO" id="GO:0003700">
    <property type="term" value="F:DNA-binding transcription factor activity"/>
    <property type="evidence" value="ECO:0007669"/>
    <property type="project" value="TreeGrafter"/>
</dbReference>
<dbReference type="GO" id="GO:0045892">
    <property type="term" value="P:negative regulation of DNA-templated transcription"/>
    <property type="evidence" value="ECO:0007669"/>
    <property type="project" value="UniProtKB-ARBA"/>
</dbReference>
<organism evidence="6">
    <name type="scientific">Thermocrispum agreste</name>
    <dbReference type="NCBI Taxonomy" id="37925"/>
    <lineage>
        <taxon>Bacteria</taxon>
        <taxon>Bacillati</taxon>
        <taxon>Actinomycetota</taxon>
        <taxon>Actinomycetes</taxon>
        <taxon>Pseudonocardiales</taxon>
        <taxon>Pseudonocardiaceae</taxon>
        <taxon>Thermocrispum</taxon>
    </lineage>
</organism>
<keyword evidence="2 4" id="KW-0238">DNA-binding</keyword>
<evidence type="ECO:0000259" key="5">
    <source>
        <dbReference type="PROSITE" id="PS50977"/>
    </source>
</evidence>
<dbReference type="InterPro" id="IPR001647">
    <property type="entry name" value="HTH_TetR"/>
</dbReference>
<keyword evidence="1" id="KW-0805">Transcription regulation</keyword>
<feature type="DNA-binding region" description="H-T-H motif" evidence="4">
    <location>
        <begin position="37"/>
        <end position="56"/>
    </location>
</feature>
<dbReference type="Pfam" id="PF21943">
    <property type="entry name" value="TetR_C_46"/>
    <property type="match status" value="1"/>
</dbReference>
<dbReference type="InterPro" id="IPR050109">
    <property type="entry name" value="HTH-type_TetR-like_transc_reg"/>
</dbReference>
<dbReference type="PANTHER" id="PTHR30055:SF158">
    <property type="entry name" value="POSSIBLE TRANSCRIPTIONAL REGULATORY PROTEIN (PROBABLY TETR-FAMILY)"/>
    <property type="match status" value="1"/>
</dbReference>
<dbReference type="InterPro" id="IPR009057">
    <property type="entry name" value="Homeodomain-like_sf"/>
</dbReference>
<dbReference type="GO" id="GO:0000976">
    <property type="term" value="F:transcription cis-regulatory region binding"/>
    <property type="evidence" value="ECO:0007669"/>
    <property type="project" value="TreeGrafter"/>
</dbReference>
<dbReference type="Gene3D" id="1.10.357.10">
    <property type="entry name" value="Tetracycline Repressor, domain 2"/>
    <property type="match status" value="1"/>
</dbReference>
<protein>
    <submittedName>
        <fullName evidence="6">TetR/AcrR family transcriptional regulator</fullName>
    </submittedName>
</protein>
<name>A0A2W4LF60_9PSEU</name>
<evidence type="ECO:0000313" key="6">
    <source>
        <dbReference type="EMBL" id="PZM99699.1"/>
    </source>
</evidence>
<dbReference type="InterPro" id="IPR054129">
    <property type="entry name" value="DesT_TetR_C"/>
</dbReference>
<dbReference type="PANTHER" id="PTHR30055">
    <property type="entry name" value="HTH-TYPE TRANSCRIPTIONAL REGULATOR RUTR"/>
    <property type="match status" value="1"/>
</dbReference>
<evidence type="ECO:0000256" key="1">
    <source>
        <dbReference type="ARBA" id="ARBA00023015"/>
    </source>
</evidence>
<proteinExistence type="predicted"/>
<dbReference type="PROSITE" id="PS50977">
    <property type="entry name" value="HTH_TETR_2"/>
    <property type="match status" value="1"/>
</dbReference>